<gene>
    <name evidence="1" type="ORF">EVAR_24754_1</name>
</gene>
<organism evidence="1 2">
    <name type="scientific">Eumeta variegata</name>
    <name type="common">Bagworm moth</name>
    <name type="synonym">Eumeta japonica</name>
    <dbReference type="NCBI Taxonomy" id="151549"/>
    <lineage>
        <taxon>Eukaryota</taxon>
        <taxon>Metazoa</taxon>
        <taxon>Ecdysozoa</taxon>
        <taxon>Arthropoda</taxon>
        <taxon>Hexapoda</taxon>
        <taxon>Insecta</taxon>
        <taxon>Pterygota</taxon>
        <taxon>Neoptera</taxon>
        <taxon>Endopterygota</taxon>
        <taxon>Lepidoptera</taxon>
        <taxon>Glossata</taxon>
        <taxon>Ditrysia</taxon>
        <taxon>Tineoidea</taxon>
        <taxon>Psychidae</taxon>
        <taxon>Oiketicinae</taxon>
        <taxon>Eumeta</taxon>
    </lineage>
</organism>
<evidence type="ECO:0000313" key="2">
    <source>
        <dbReference type="Proteomes" id="UP000299102"/>
    </source>
</evidence>
<dbReference type="EMBL" id="BGZK01000322">
    <property type="protein sequence ID" value="GBP36751.1"/>
    <property type="molecule type" value="Genomic_DNA"/>
</dbReference>
<accession>A0A4C1VD26</accession>
<reference evidence="1 2" key="1">
    <citation type="journal article" date="2019" name="Commun. Biol.">
        <title>The bagworm genome reveals a unique fibroin gene that provides high tensile strength.</title>
        <authorList>
            <person name="Kono N."/>
            <person name="Nakamura H."/>
            <person name="Ohtoshi R."/>
            <person name="Tomita M."/>
            <person name="Numata K."/>
            <person name="Arakawa K."/>
        </authorList>
    </citation>
    <scope>NUCLEOTIDE SEQUENCE [LARGE SCALE GENOMIC DNA]</scope>
</reference>
<comment type="caution">
    <text evidence="1">The sequence shown here is derived from an EMBL/GenBank/DDBJ whole genome shotgun (WGS) entry which is preliminary data.</text>
</comment>
<proteinExistence type="predicted"/>
<name>A0A4C1VD26_EUMVA</name>
<dbReference type="Proteomes" id="UP000299102">
    <property type="component" value="Unassembled WGS sequence"/>
</dbReference>
<sequence>MNFFNTPPVSSYFGGLIGRFCRSRSSPARFSPSFPMRQASSRRRENSKALNLFIGCRARDFPIIRPLYVLGTNLVHSLHTRPTNPMRPRRTRYHTGSTTVCHRETSVSLKILNLPYSVENHLFSTVFIFRSPRRASQSRTSFIKSIRAFPRLICGGRGGAGRGSLKFTQRPRPASTLLFEVSRPQAALLLPRDRALIAPNVFTAKFETVPF</sequence>
<evidence type="ECO:0000313" key="1">
    <source>
        <dbReference type="EMBL" id="GBP36751.1"/>
    </source>
</evidence>
<keyword evidence="2" id="KW-1185">Reference proteome</keyword>
<dbReference type="AlphaFoldDB" id="A0A4C1VD26"/>
<protein>
    <submittedName>
        <fullName evidence="1">Uncharacterized protein</fullName>
    </submittedName>
</protein>